<evidence type="ECO:0000313" key="3">
    <source>
        <dbReference type="Proteomes" id="UP000433883"/>
    </source>
</evidence>
<organism evidence="2 3">
    <name type="scientific">Venturia inaequalis</name>
    <name type="common">Apple scab fungus</name>
    <dbReference type="NCBI Taxonomy" id="5025"/>
    <lineage>
        <taxon>Eukaryota</taxon>
        <taxon>Fungi</taxon>
        <taxon>Dikarya</taxon>
        <taxon>Ascomycota</taxon>
        <taxon>Pezizomycotina</taxon>
        <taxon>Dothideomycetes</taxon>
        <taxon>Pleosporomycetidae</taxon>
        <taxon>Venturiales</taxon>
        <taxon>Venturiaceae</taxon>
        <taxon>Venturia</taxon>
    </lineage>
</organism>
<accession>A0A8H3U9M5</accession>
<dbReference type="EMBL" id="WNWQ01000570">
    <property type="protein sequence ID" value="KAE9965900.1"/>
    <property type="molecule type" value="Genomic_DNA"/>
</dbReference>
<evidence type="ECO:0000256" key="1">
    <source>
        <dbReference type="SAM" id="MobiDB-lite"/>
    </source>
</evidence>
<gene>
    <name evidence="2" type="ORF">BLS_007341</name>
</gene>
<comment type="caution">
    <text evidence="2">The sequence shown here is derived from an EMBL/GenBank/DDBJ whole genome shotgun (WGS) entry which is preliminary data.</text>
</comment>
<dbReference type="AlphaFoldDB" id="A0A8H3U9M5"/>
<proteinExistence type="predicted"/>
<feature type="region of interest" description="Disordered" evidence="1">
    <location>
        <begin position="68"/>
        <end position="99"/>
    </location>
</feature>
<dbReference type="Proteomes" id="UP000433883">
    <property type="component" value="Unassembled WGS sequence"/>
</dbReference>
<sequence>MSSYDAGVLAEAPIVAQTPRPIRPMFPEGGFLILAPTLSSDYPSEAIPRASSIGSTTAAPPTLSAAALPSTSAIDDSVPDDAAQSVKKDRRSSSISSTGGFRRRILKLGPVHNGEVTVSDYVEADEE</sequence>
<protein>
    <submittedName>
        <fullName evidence="2">Uncharacterized protein</fullName>
    </submittedName>
</protein>
<name>A0A8H3U9M5_VENIN</name>
<reference evidence="2 3" key="1">
    <citation type="submission" date="2019-11" db="EMBL/GenBank/DDBJ databases">
        <title>Venturia inaequalis Genome Resource.</title>
        <authorList>
            <person name="Lichtner F.J."/>
        </authorList>
    </citation>
    <scope>NUCLEOTIDE SEQUENCE [LARGE SCALE GENOMIC DNA]</scope>
    <source>
        <strain evidence="2">Bline_iso_100314</strain>
    </source>
</reference>
<evidence type="ECO:0000313" key="2">
    <source>
        <dbReference type="EMBL" id="KAE9965900.1"/>
    </source>
</evidence>